<dbReference type="SUPFAM" id="SSF56176">
    <property type="entry name" value="FAD-binding/transporter-associated domain-like"/>
    <property type="match status" value="1"/>
</dbReference>
<dbReference type="Pfam" id="PF08031">
    <property type="entry name" value="BBE"/>
    <property type="match status" value="1"/>
</dbReference>
<proteinExistence type="inferred from homology"/>
<evidence type="ECO:0000256" key="1">
    <source>
        <dbReference type="ARBA" id="ARBA00001974"/>
    </source>
</evidence>
<keyword evidence="4" id="KW-0274">FAD</keyword>
<comment type="caution">
    <text evidence="7">The sequence shown here is derived from an EMBL/GenBank/DDBJ whole genome shotgun (WGS) entry which is preliminary data.</text>
</comment>
<evidence type="ECO:0000313" key="8">
    <source>
        <dbReference type="Proteomes" id="UP001500305"/>
    </source>
</evidence>
<evidence type="ECO:0000256" key="2">
    <source>
        <dbReference type="ARBA" id="ARBA00005466"/>
    </source>
</evidence>
<dbReference type="InterPro" id="IPR050416">
    <property type="entry name" value="FAD-linked_Oxidoreductase"/>
</dbReference>
<dbReference type="Proteomes" id="UP001500305">
    <property type="component" value="Unassembled WGS sequence"/>
</dbReference>
<dbReference type="InterPro" id="IPR016169">
    <property type="entry name" value="FAD-bd_PCMH_sub2"/>
</dbReference>
<sequence length="560" mass="63450">MPASRPIEVGPGDRRYDALRRGFNQRWIAEPEYVVVATRTDDVVAALGDYLAGPELRKRRITVRSGGHCYENFVSSADVGVIIDVSQMSRVYHDPAMKAYCVEAGASNWHSTTHLYRPYGLALPGGSCYSVGLGGHVSGGGYGLLSRLHGLTVDYLHAVEVVTAADGRTPRITVATREPHDPGRELWWAHTGGGGGNFGVITRYWFRDLPAPPSRVLCRSLSWDWDGFRKRPDRFKAMLRRYGAFFEFERERGERDFQGPDFIRDYDYRDMFTLLKLTHMSNGKVGLVVQMDGDRDDSAARLNAFLDWITPEFRTGDASEITEGPLDSEMGEHPAQTALYVPTRLPWLTATQSLNSSGPNRCGKYKSAYMTAGFTEHQIDAIYRNLTDPGYRNPDALLQVDSYGGRVNDVPRDATAVPQRSSVMKLQYQAYWTWGSDVTGDQVRDYQDAQPESENVHLRWIRRFYQDVYSPTNGVPASPGEVFPTSNTDGCYVNYPDVDLSDPAFNPPDKKGHQPWHELYYGRETYRRLQRVKAVWDPYDVFRHAQSIRLPEPDKDSERR</sequence>
<reference evidence="7 8" key="1">
    <citation type="journal article" date="2019" name="Int. J. Syst. Evol. Microbiol.">
        <title>The Global Catalogue of Microorganisms (GCM) 10K type strain sequencing project: providing services to taxonomists for standard genome sequencing and annotation.</title>
        <authorList>
            <consortium name="The Broad Institute Genomics Platform"/>
            <consortium name="The Broad Institute Genome Sequencing Center for Infectious Disease"/>
            <person name="Wu L."/>
            <person name="Ma J."/>
        </authorList>
    </citation>
    <scope>NUCLEOTIDE SEQUENCE [LARGE SCALE GENOMIC DNA]</scope>
    <source>
        <strain evidence="7 8">JCM 7356</strain>
    </source>
</reference>
<gene>
    <name evidence="7" type="ORF">GCM10010430_16470</name>
</gene>
<organism evidence="7 8">
    <name type="scientific">Kitasatospora cystarginea</name>
    <dbReference type="NCBI Taxonomy" id="58350"/>
    <lineage>
        <taxon>Bacteria</taxon>
        <taxon>Bacillati</taxon>
        <taxon>Actinomycetota</taxon>
        <taxon>Actinomycetes</taxon>
        <taxon>Kitasatosporales</taxon>
        <taxon>Streptomycetaceae</taxon>
        <taxon>Kitasatospora</taxon>
    </lineage>
</organism>
<dbReference type="PROSITE" id="PS51387">
    <property type="entry name" value="FAD_PCMH"/>
    <property type="match status" value="1"/>
</dbReference>
<name>A0ABN3DM68_9ACTN</name>
<dbReference type="RefSeq" id="WP_344635574.1">
    <property type="nucleotide sequence ID" value="NZ_BAAATR010000005.1"/>
</dbReference>
<evidence type="ECO:0000313" key="7">
    <source>
        <dbReference type="EMBL" id="GAA2236294.1"/>
    </source>
</evidence>
<evidence type="ECO:0000259" key="6">
    <source>
        <dbReference type="PROSITE" id="PS51387"/>
    </source>
</evidence>
<feature type="domain" description="FAD-binding PCMH-type" evidence="6">
    <location>
        <begin position="27"/>
        <end position="211"/>
    </location>
</feature>
<dbReference type="EMBL" id="BAAATR010000005">
    <property type="protein sequence ID" value="GAA2236294.1"/>
    <property type="molecule type" value="Genomic_DNA"/>
</dbReference>
<protein>
    <submittedName>
        <fullName evidence="7">BBE domain-containing protein</fullName>
    </submittedName>
</protein>
<keyword evidence="5" id="KW-0560">Oxidoreductase</keyword>
<evidence type="ECO:0000256" key="5">
    <source>
        <dbReference type="ARBA" id="ARBA00023002"/>
    </source>
</evidence>
<dbReference type="InterPro" id="IPR036318">
    <property type="entry name" value="FAD-bd_PCMH-like_sf"/>
</dbReference>
<comment type="similarity">
    <text evidence="2">Belongs to the oxygen-dependent FAD-linked oxidoreductase family.</text>
</comment>
<keyword evidence="8" id="KW-1185">Reference proteome</keyword>
<dbReference type="InterPro" id="IPR016166">
    <property type="entry name" value="FAD-bd_PCMH"/>
</dbReference>
<dbReference type="Gene3D" id="3.40.462.20">
    <property type="match status" value="1"/>
</dbReference>
<dbReference type="PANTHER" id="PTHR42973">
    <property type="entry name" value="BINDING OXIDOREDUCTASE, PUTATIVE (AFU_ORTHOLOGUE AFUA_1G17690)-RELATED"/>
    <property type="match status" value="1"/>
</dbReference>
<dbReference type="InterPro" id="IPR012951">
    <property type="entry name" value="BBE"/>
</dbReference>
<evidence type="ECO:0000256" key="4">
    <source>
        <dbReference type="ARBA" id="ARBA00022827"/>
    </source>
</evidence>
<dbReference type="Pfam" id="PF01565">
    <property type="entry name" value="FAD_binding_4"/>
    <property type="match status" value="1"/>
</dbReference>
<accession>A0ABN3DM68</accession>
<dbReference type="PANTHER" id="PTHR42973:SF39">
    <property type="entry name" value="FAD-BINDING PCMH-TYPE DOMAIN-CONTAINING PROTEIN"/>
    <property type="match status" value="1"/>
</dbReference>
<dbReference type="Gene3D" id="3.30.465.10">
    <property type="match status" value="1"/>
</dbReference>
<comment type="cofactor">
    <cofactor evidence="1">
        <name>FAD</name>
        <dbReference type="ChEBI" id="CHEBI:57692"/>
    </cofactor>
</comment>
<keyword evidence="3" id="KW-0285">Flavoprotein</keyword>
<dbReference type="InterPro" id="IPR006094">
    <property type="entry name" value="Oxid_FAD_bind_N"/>
</dbReference>
<evidence type="ECO:0000256" key="3">
    <source>
        <dbReference type="ARBA" id="ARBA00022630"/>
    </source>
</evidence>